<gene>
    <name evidence="1" type="ORF">EM6_3264</name>
</gene>
<keyword evidence="1" id="KW-0614">Plasmid</keyword>
<geneLocation type="plasmid" evidence="2">
    <name>pasem-1 dna</name>
</geneLocation>
<dbReference type="OrthoDB" id="8480031at2"/>
<evidence type="ECO:0000313" key="2">
    <source>
        <dbReference type="Proteomes" id="UP000278756"/>
    </source>
</evidence>
<dbReference type="RefSeq" id="WP_126424246.1">
    <property type="nucleotide sequence ID" value="NZ_AP018829.1"/>
</dbReference>
<dbReference type="Proteomes" id="UP000278756">
    <property type="component" value="Plasmid pASEM-1"/>
</dbReference>
<dbReference type="GeneID" id="39468039"/>
<evidence type="ECO:0008006" key="3">
    <source>
        <dbReference type="Google" id="ProtNLM"/>
    </source>
</evidence>
<reference evidence="2" key="1">
    <citation type="journal article" date="2017" name="Biotechnol. Biofuels">
        <title>Evaluation of environmental bacterial communities as a factor affecting the growth of duckweed Lemna minor.</title>
        <authorList>
            <person name="Ishizawa H."/>
            <person name="Kuroda M."/>
            <person name="Morikawa M."/>
            <person name="Ike M."/>
        </authorList>
    </citation>
    <scope>NUCLEOTIDE SEQUENCE [LARGE SCALE GENOMIC DNA]</scope>
    <source>
        <strain evidence="2">M6</strain>
    </source>
</reference>
<reference evidence="2" key="2">
    <citation type="journal article" date="2017" name="Plant Physiol. Biochem.">
        <title>Differential oxidative and antioxidative response of duckweed Lemna minor toward plant growth promoting/inhibiting bacteria.</title>
        <authorList>
            <person name="Ishizawa H."/>
            <person name="Kuroda M."/>
            <person name="Morikawa M."/>
            <person name="Ike M."/>
        </authorList>
    </citation>
    <scope>NUCLEOTIDE SEQUENCE [LARGE SCALE GENOMIC DNA]</scope>
    <source>
        <strain evidence="2">M6</strain>
    </source>
</reference>
<dbReference type="AlphaFoldDB" id="A0A3G9GB97"/>
<organism evidence="1 2">
    <name type="scientific">Asticcacaulis excentricus</name>
    <dbReference type="NCBI Taxonomy" id="78587"/>
    <lineage>
        <taxon>Bacteria</taxon>
        <taxon>Pseudomonadati</taxon>
        <taxon>Pseudomonadota</taxon>
        <taxon>Alphaproteobacteria</taxon>
        <taxon>Caulobacterales</taxon>
        <taxon>Caulobacteraceae</taxon>
        <taxon>Asticcacaulis</taxon>
    </lineage>
</organism>
<proteinExistence type="predicted"/>
<dbReference type="EMBL" id="AP018829">
    <property type="protein sequence ID" value="BBF82623.1"/>
    <property type="molecule type" value="Genomic_DNA"/>
</dbReference>
<name>A0A3G9GB97_9CAUL</name>
<sequence>MDSTALADLLRYQLKLVDLSIDIDRNMADSEAQLAIRPTETVYVFDSNVFELFIDPLDERGEQLSLHSEAWLKMCGITDPEELGRLKAIVPQTALLTTEYLFSTRFPRSGDSYIYMTEWHFYEYARRLTELTRTLWKSSVSDQRDPKTRFKQIREAKAFLDNPSEDLTSKLAELDALLSQDVDNLLNLGLLKPAELNPFVANRLLLNVLCHDNELEKIDQINRLLETAISQRIRLLPRKYHIRQDRSRFDAHASVWEVRLRRERMKDKKKARRPEALADDAKSLAHVEWAAEAAEDLDERLVFITADDLIFDAYRRWYTDLKLDDAIRPPFVVRRLAQYAPLYNMADSSNALGDNVKGLFYKVRMLLKTALVPLMLTIDRGLGLAKNLAPSQRKTAASLYLKEPQNLIEVETFKALTEVMRKEDSSQKRAALDRIMAELRLVERTTLGLADEYVRARLDEWERALPEINQPHPEVYEQAFRTYIQAKIQTAIESSRHFSLPLALRFIKDWRLEKHDVRPRAPIVFMGKLAGSTETNLAAILNQSLSQARAALPITDDQWEVIGADPAATFSMAGWLCLVSEKWAEAEQYADLCLMWAKANAMPPTSVHTVEQAEYYFLCAVTKRFKIGSTGPTARLDTQTAIARQFKEAAGLLTVCIEFHSERAALDIEEALRTVRAESELAALNLFYAATLIPKVGAALGLRPPDVDMRGDQLKIVSEALDQADKLLDSCLSKLAGFPFLGEGQESTLKVLKRVKAQVAVNYAATFCLRLLCRQDIPLVPALRSSHVDKFVTEILVAFTKPDGPTSAPLLREELLLYASFSGLELPHGINLKTEIPDDIQFTLRLDRALYLSLTEVREDLPISLG</sequence>
<protein>
    <recommendedName>
        <fullName evidence="3">PIN domain-containing protein</fullName>
    </recommendedName>
</protein>
<evidence type="ECO:0000313" key="1">
    <source>
        <dbReference type="EMBL" id="BBF82623.1"/>
    </source>
</evidence>
<accession>A0A3G9GB97</accession>